<dbReference type="STRING" id="1213857.A0A484FEI8"/>
<comment type="caution">
    <text evidence="2">The sequence shown here is derived from an EMBL/GenBank/DDBJ whole genome shotgun (WGS) entry which is preliminary data.</text>
</comment>
<keyword evidence="3" id="KW-1185">Reference proteome</keyword>
<dbReference type="Proteomes" id="UP000014480">
    <property type="component" value="Unassembled WGS sequence"/>
</dbReference>
<accession>A0A484FEI8</accession>
<dbReference type="InterPro" id="IPR036852">
    <property type="entry name" value="Peptidase_S8/S53_dom_sf"/>
</dbReference>
<dbReference type="CDD" id="cd00306">
    <property type="entry name" value="Peptidases_S8_S53"/>
    <property type="match status" value="1"/>
</dbReference>
<proteinExistence type="predicted"/>
<gene>
    <name evidence="2" type="ORF">Cob_v010829</name>
</gene>
<dbReference type="EMBL" id="AMCV02000036">
    <property type="protein sequence ID" value="TDZ16268.1"/>
    <property type="molecule type" value="Genomic_DNA"/>
</dbReference>
<reference evidence="3" key="1">
    <citation type="journal article" date="2013" name="New Phytol.">
        <title>Comparative genomic and transcriptomic analyses reveal the hemibiotrophic stage shift of Colletotrichum fungi.</title>
        <authorList>
            <person name="Gan P."/>
            <person name="Ikeda K."/>
            <person name="Irieda H."/>
            <person name="Narusaka M."/>
            <person name="O'Connell R.J."/>
            <person name="Narusaka Y."/>
            <person name="Takano Y."/>
            <person name="Kubo Y."/>
            <person name="Shirasu K."/>
        </authorList>
    </citation>
    <scope>NUCLEOTIDE SEQUENCE [LARGE SCALE GENOMIC DNA]</scope>
    <source>
        <strain evidence="3">104-T / ATCC 96160 / CBS 514.97 / LARS 414 / MAFF 240422</strain>
    </source>
</reference>
<feature type="region of interest" description="Disordered" evidence="1">
    <location>
        <begin position="492"/>
        <end position="522"/>
    </location>
</feature>
<feature type="compositionally biased region" description="Basic and acidic residues" evidence="1">
    <location>
        <begin position="492"/>
        <end position="504"/>
    </location>
</feature>
<reference evidence="3" key="2">
    <citation type="journal article" date="2019" name="Mol. Plant Microbe Interact.">
        <title>Genome sequence resources for four phytopathogenic fungi from the Colletotrichum orbiculare species complex.</title>
        <authorList>
            <person name="Gan P."/>
            <person name="Tsushima A."/>
            <person name="Narusaka M."/>
            <person name="Narusaka Y."/>
            <person name="Takano Y."/>
            <person name="Kubo Y."/>
            <person name="Shirasu K."/>
        </authorList>
    </citation>
    <scope>GENOME REANNOTATION</scope>
    <source>
        <strain evidence="3">104-T / ATCC 96160 / CBS 514.97 / LARS 414 / MAFF 240422</strain>
    </source>
</reference>
<feature type="compositionally biased region" description="Polar residues" evidence="1">
    <location>
        <begin position="509"/>
        <end position="519"/>
    </location>
</feature>
<dbReference type="AlphaFoldDB" id="A0A484FEI8"/>
<evidence type="ECO:0000313" key="2">
    <source>
        <dbReference type="EMBL" id="TDZ16268.1"/>
    </source>
</evidence>
<dbReference type="SUPFAM" id="SSF52743">
    <property type="entry name" value="Subtilisin-like"/>
    <property type="match status" value="1"/>
</dbReference>
<dbReference type="GO" id="GO:0004252">
    <property type="term" value="F:serine-type endopeptidase activity"/>
    <property type="evidence" value="ECO:0007669"/>
    <property type="project" value="InterPro"/>
</dbReference>
<sequence>MGSRVKSFAIEATTTVRGIAKDLSQTPGIKAFCIALLTELDRVSQWLTESPSSPETTLQTFRLLDLLEKTLGWPSRPRSSSKSQASQQFDPKWFPSLENLRYNKGRFRNGLKDFASSPAAKQDRVKLHRFLKKFEGPHDDIQQPELSSLLQQAQMKEVQDDYQAYLRALYKTLALNCLCQQDDFHRRICVNLRLKNCDIDGKTLEGVRFGLFFLDHPHKHGSGGSCQWRDTQFCVVRKRAVGFHDVSKDMPSNQHGKTIADGEFCRIISDDPASKRVELSPRCAEILPSLGDSLSGTDVPPSSDRWFSQFQKLSTITHLRRGDRDASCKPVKIAILDTGLDPAYSSRGTVGFRDFVDERNRGFLDSSGHGTSAFQLMQKVHKDAQIFIGRVWESRQATSSTASLMTRAIRHARTDWEVDVIAIPSGFQSEHEEMLEAIEEASAAPRMYRAGKLFCMFSTDTNARSLPGFNPSPIQGAHNSFAILGENIVMEGKKEQPKESERPVEQPAMSKSSQSTGENCSAAPAVTYREQKISNRDILDERRLSAILNRSFGRGNYRVDMRHNCYIVRSPARSQWIDVARLLAKLSRDKS</sequence>
<evidence type="ECO:0008006" key="4">
    <source>
        <dbReference type="Google" id="ProtNLM"/>
    </source>
</evidence>
<name>A0A484FEI8_COLOR</name>
<dbReference type="Gene3D" id="3.40.50.200">
    <property type="entry name" value="Peptidase S8/S53 domain"/>
    <property type="match status" value="1"/>
</dbReference>
<dbReference type="OrthoDB" id="3565018at2759"/>
<evidence type="ECO:0000313" key="3">
    <source>
        <dbReference type="Proteomes" id="UP000014480"/>
    </source>
</evidence>
<organism evidence="2 3">
    <name type="scientific">Colletotrichum orbiculare (strain 104-T / ATCC 96160 / CBS 514.97 / LARS 414 / MAFF 240422)</name>
    <name type="common">Cucumber anthracnose fungus</name>
    <name type="synonym">Colletotrichum lagenarium</name>
    <dbReference type="NCBI Taxonomy" id="1213857"/>
    <lineage>
        <taxon>Eukaryota</taxon>
        <taxon>Fungi</taxon>
        <taxon>Dikarya</taxon>
        <taxon>Ascomycota</taxon>
        <taxon>Pezizomycotina</taxon>
        <taxon>Sordariomycetes</taxon>
        <taxon>Hypocreomycetidae</taxon>
        <taxon>Glomerellales</taxon>
        <taxon>Glomerellaceae</taxon>
        <taxon>Colletotrichum</taxon>
        <taxon>Colletotrichum orbiculare species complex</taxon>
    </lineage>
</organism>
<dbReference type="GO" id="GO:0006508">
    <property type="term" value="P:proteolysis"/>
    <property type="evidence" value="ECO:0007669"/>
    <property type="project" value="InterPro"/>
</dbReference>
<protein>
    <recommendedName>
        <fullName evidence="4">Peptidase S8/S53 domain-containing protein</fullName>
    </recommendedName>
</protein>
<evidence type="ECO:0000256" key="1">
    <source>
        <dbReference type="SAM" id="MobiDB-lite"/>
    </source>
</evidence>